<sequence length="467" mass="51500">MKMRVADAANLKAMNKDALESSMKVEVINKQAYNRLIIPSKKMKKRGEINEKAHIGMMEVKEACDEMVEGVLMLMLQMPLDGVFSKSRREYMMMQKGMKYKEYNRRLTNKVRSEGAAYIDTYLATEHIAARAGAQVDVASEMLCSVAEMVKEYGVMEIHGRVVRLQEEMKKTWRGGGSGPMGGKHSMYPTCDIQSGGITVEDVDIDGPGVTEKGIPNTGVDVRQTGGGGMVNRGMNDGKKGDGGISLMVPNGRPRMNGNTGVNGVGGGGMQDSFGRQTGTGSPKRVRQVTHSSEGKQGNTDSGFVTPRSMEEREGEGQQMRKRAVTPFRPSSDSAGRDRPTMNEMQIFPPNVPMGGERIAYETLVNLLVYRQPKNRGLGGKLWQECMDDARLMVFVMCSETRWGQVRREMILALRDSAVDGDLEGCDLLELVYAFIIQKKRVEALCLQQEKEGERGKGMGGRQVGPE</sequence>
<evidence type="ECO:0000256" key="1">
    <source>
        <dbReference type="SAM" id="MobiDB-lite"/>
    </source>
</evidence>
<reference evidence="2" key="1">
    <citation type="submission" date="2014-11" db="EMBL/GenBank/DDBJ databases">
        <authorList>
            <person name="Otto D Thomas"/>
            <person name="Naeem Raeece"/>
        </authorList>
    </citation>
    <scope>NUCLEOTIDE SEQUENCE</scope>
</reference>
<protein>
    <submittedName>
        <fullName evidence="2">Uncharacterized protein</fullName>
    </submittedName>
</protein>
<accession>A0A0G4IE12</accession>
<dbReference type="EMBL" id="CDMZ01005883">
    <property type="protein sequence ID" value="CEM55508.1"/>
    <property type="molecule type" value="Genomic_DNA"/>
</dbReference>
<name>A0A0G4IE12_9ALVE</name>
<proteinExistence type="predicted"/>
<organism evidence="2">
    <name type="scientific">Chromera velia CCMP2878</name>
    <dbReference type="NCBI Taxonomy" id="1169474"/>
    <lineage>
        <taxon>Eukaryota</taxon>
        <taxon>Sar</taxon>
        <taxon>Alveolata</taxon>
        <taxon>Colpodellida</taxon>
        <taxon>Chromeraceae</taxon>
        <taxon>Chromera</taxon>
    </lineage>
</organism>
<feature type="compositionally biased region" description="Polar residues" evidence="1">
    <location>
        <begin position="289"/>
        <end position="303"/>
    </location>
</feature>
<dbReference type="VEuPathDB" id="CryptoDB:Cvel_13602"/>
<dbReference type="PhylomeDB" id="A0A0G4IE12"/>
<evidence type="ECO:0000313" key="2">
    <source>
        <dbReference type="EMBL" id="CEM55508.1"/>
    </source>
</evidence>
<feature type="region of interest" description="Disordered" evidence="1">
    <location>
        <begin position="269"/>
        <end position="350"/>
    </location>
</feature>
<feature type="region of interest" description="Disordered" evidence="1">
    <location>
        <begin position="207"/>
        <end position="242"/>
    </location>
</feature>
<dbReference type="AlphaFoldDB" id="A0A0G4IE12"/>
<gene>
    <name evidence="2" type="ORF">Cvel_13602</name>
</gene>